<feature type="domain" description="VapC9 PIN-like" evidence="1">
    <location>
        <begin position="4"/>
        <end position="118"/>
    </location>
</feature>
<dbReference type="InterPro" id="IPR029060">
    <property type="entry name" value="PIN-like_dom_sf"/>
</dbReference>
<reference evidence="2 3" key="1">
    <citation type="submission" date="2016-02" db="EMBL/GenBank/DDBJ databases">
        <title>Genome sequence of Halalkalicoccus paucihalophilus DSM 24557.</title>
        <authorList>
            <person name="Poehlein A."/>
            <person name="Daniel R."/>
        </authorList>
    </citation>
    <scope>NUCLEOTIDE SEQUENCE [LARGE SCALE GENOMIC DNA]</scope>
    <source>
        <strain evidence="2 3">DSM 24557</strain>
    </source>
</reference>
<organism evidence="2 3">
    <name type="scientific">Halalkalicoccus paucihalophilus</name>
    <dbReference type="NCBI Taxonomy" id="1008153"/>
    <lineage>
        <taxon>Archaea</taxon>
        <taxon>Methanobacteriati</taxon>
        <taxon>Methanobacteriota</taxon>
        <taxon>Stenosarchaea group</taxon>
        <taxon>Halobacteria</taxon>
        <taxon>Halobacteriales</taxon>
        <taxon>Halococcaceae</taxon>
        <taxon>Halalkalicoccus</taxon>
    </lineage>
</organism>
<dbReference type="Proteomes" id="UP000075321">
    <property type="component" value="Unassembled WGS sequence"/>
</dbReference>
<dbReference type="AlphaFoldDB" id="A0A151AEH3"/>
<dbReference type="RefSeq" id="WP_084383669.1">
    <property type="nucleotide sequence ID" value="NZ_LTAZ01000004.1"/>
</dbReference>
<dbReference type="EMBL" id="LTAZ01000004">
    <property type="protein sequence ID" value="KYH26051.1"/>
    <property type="molecule type" value="Genomic_DNA"/>
</dbReference>
<comment type="caution">
    <text evidence="2">The sequence shown here is derived from an EMBL/GenBank/DDBJ whole genome shotgun (WGS) entry which is preliminary data.</text>
</comment>
<evidence type="ECO:0000313" key="2">
    <source>
        <dbReference type="EMBL" id="KYH26051.1"/>
    </source>
</evidence>
<sequence length="129" mass="13688">MAVVCMDTNALMIPVECDVRVFEALDSLVPGGELVVPDSVLRELRNLAGGASEEAVAASVGLDLAQRCRSIEVEESHADDAIVSLARAGEVEYVVTNDGPLRERLLDAGVPVIGLRGRNELAVTQPQHV</sequence>
<gene>
    <name evidence="2" type="ORF">HAPAU_11420</name>
</gene>
<evidence type="ECO:0000313" key="3">
    <source>
        <dbReference type="Proteomes" id="UP000075321"/>
    </source>
</evidence>
<dbReference type="PATRIC" id="fig|1008153.3.peg.1146"/>
<dbReference type="Pfam" id="PF18477">
    <property type="entry name" value="PIN_9"/>
    <property type="match status" value="1"/>
</dbReference>
<dbReference type="Gene3D" id="3.40.50.1010">
    <property type="entry name" value="5'-nuclease"/>
    <property type="match status" value="1"/>
</dbReference>
<name>A0A151AEH3_9EURY</name>
<accession>A0A151AEH3</accession>
<dbReference type="InterPro" id="IPR041120">
    <property type="entry name" value="PIN_9"/>
</dbReference>
<protein>
    <recommendedName>
        <fullName evidence="1">VapC9 PIN-like domain-containing protein</fullName>
    </recommendedName>
</protein>
<dbReference type="CDD" id="cd09879">
    <property type="entry name" value="PIN_VapC_AF0591-like"/>
    <property type="match status" value="1"/>
</dbReference>
<dbReference type="OrthoDB" id="15280at2157"/>
<keyword evidence="3" id="KW-1185">Reference proteome</keyword>
<dbReference type="SUPFAM" id="SSF88723">
    <property type="entry name" value="PIN domain-like"/>
    <property type="match status" value="1"/>
</dbReference>
<evidence type="ECO:0000259" key="1">
    <source>
        <dbReference type="Pfam" id="PF18477"/>
    </source>
</evidence>
<proteinExistence type="predicted"/>